<name>A0ACD5FQD3_STAHY</name>
<sequence length="180" mass="20613">MKKIFSALCVSSLLLSGCGLIGNGKDDKKEAEENIGNGYFKADTLKTKEAEFKLKKPKLVEQFNQDDKRGPYIVFEYEYTNKSKENMSAQKAWGHYFEFIKDTKDTEERIHDTYVTTKDGSKYSELKENGDLLVKPKDNVKAMVVYPIKKEPVKLLLKGHTKRDDSEPKALGEKVIHIEK</sequence>
<dbReference type="EMBL" id="CP171742">
    <property type="protein sequence ID" value="XKR70204.1"/>
    <property type="molecule type" value="Genomic_DNA"/>
</dbReference>
<keyword evidence="2" id="KW-1185">Reference proteome</keyword>
<gene>
    <name evidence="1" type="ORF">QUC96_005115</name>
</gene>
<evidence type="ECO:0000313" key="1">
    <source>
        <dbReference type="EMBL" id="XKR70204.1"/>
    </source>
</evidence>
<proteinExistence type="predicted"/>
<accession>A0ACD5FQD3</accession>
<organism evidence="1 2">
    <name type="scientific">Staphylococcus hyicus</name>
    <dbReference type="NCBI Taxonomy" id="1284"/>
    <lineage>
        <taxon>Bacteria</taxon>
        <taxon>Bacillati</taxon>
        <taxon>Bacillota</taxon>
        <taxon>Bacilli</taxon>
        <taxon>Bacillales</taxon>
        <taxon>Staphylococcaceae</taxon>
        <taxon>Staphylococcus</taxon>
    </lineage>
</organism>
<reference evidence="1" key="1">
    <citation type="submission" date="2024-09" db="EMBL/GenBank/DDBJ databases">
        <authorList>
            <person name="Gagne-Thivierge C."/>
        </authorList>
    </citation>
    <scope>NUCLEOTIDE SEQUENCE</scope>
    <source>
        <strain evidence="1">SC310</strain>
    </source>
</reference>
<dbReference type="Proteomes" id="UP001234913">
    <property type="component" value="Chromosome"/>
</dbReference>
<evidence type="ECO:0000313" key="2">
    <source>
        <dbReference type="Proteomes" id="UP001234913"/>
    </source>
</evidence>
<protein>
    <submittedName>
        <fullName evidence="1">DUF5067 domain-containing protein</fullName>
    </submittedName>
</protein>